<dbReference type="PROSITE" id="PS50082">
    <property type="entry name" value="WD_REPEATS_2"/>
    <property type="match status" value="1"/>
</dbReference>
<dbReference type="InterPro" id="IPR001680">
    <property type="entry name" value="WD40_rpt"/>
</dbReference>
<dbReference type="EMBL" id="JXJN01023658">
    <property type="status" value="NOT_ANNOTATED_CDS"/>
    <property type="molecule type" value="Genomic_DNA"/>
</dbReference>
<name>A0A1B0C0K6_9MUSC</name>
<proteinExistence type="predicted"/>
<dbReference type="VEuPathDB" id="VectorBase:GPPI045982"/>
<dbReference type="SMART" id="SM00320">
    <property type="entry name" value="WD40"/>
    <property type="match status" value="2"/>
</dbReference>
<evidence type="ECO:0000256" key="1">
    <source>
        <dbReference type="PROSITE-ProRule" id="PRU00221"/>
    </source>
</evidence>
<dbReference type="Pfam" id="PF00400">
    <property type="entry name" value="WD40"/>
    <property type="match status" value="1"/>
</dbReference>
<dbReference type="InterPro" id="IPR015943">
    <property type="entry name" value="WD40/YVTN_repeat-like_dom_sf"/>
</dbReference>
<dbReference type="InterPro" id="IPR036322">
    <property type="entry name" value="WD40_repeat_dom_sf"/>
</dbReference>
<dbReference type="Proteomes" id="UP000092460">
    <property type="component" value="Unassembled WGS sequence"/>
</dbReference>
<evidence type="ECO:0000313" key="3">
    <source>
        <dbReference type="Proteomes" id="UP000092460"/>
    </source>
</evidence>
<dbReference type="EnsemblMetazoa" id="GPPI045982-RA">
    <property type="protein sequence ID" value="GPPI045982-PA"/>
    <property type="gene ID" value="GPPI045982"/>
</dbReference>
<organism evidence="2 3">
    <name type="scientific">Glossina palpalis gambiensis</name>
    <dbReference type="NCBI Taxonomy" id="67801"/>
    <lineage>
        <taxon>Eukaryota</taxon>
        <taxon>Metazoa</taxon>
        <taxon>Ecdysozoa</taxon>
        <taxon>Arthropoda</taxon>
        <taxon>Hexapoda</taxon>
        <taxon>Insecta</taxon>
        <taxon>Pterygota</taxon>
        <taxon>Neoptera</taxon>
        <taxon>Endopterygota</taxon>
        <taxon>Diptera</taxon>
        <taxon>Brachycera</taxon>
        <taxon>Muscomorpha</taxon>
        <taxon>Hippoboscoidea</taxon>
        <taxon>Glossinidae</taxon>
        <taxon>Glossina</taxon>
    </lineage>
</organism>
<dbReference type="SUPFAM" id="SSF50978">
    <property type="entry name" value="WD40 repeat-like"/>
    <property type="match status" value="1"/>
</dbReference>
<reference evidence="2" key="2">
    <citation type="submission" date="2020-05" db="UniProtKB">
        <authorList>
            <consortium name="EnsemblMetazoa"/>
        </authorList>
    </citation>
    <scope>IDENTIFICATION</scope>
    <source>
        <strain evidence="2">IAEA</strain>
    </source>
</reference>
<protein>
    <submittedName>
        <fullName evidence="2">Uncharacterized protein</fullName>
    </submittedName>
</protein>
<accession>A0A1B0C0K6</accession>
<sequence length="398" mass="45983">MIFVFIIAFGIVNSILEKYKTHLINHILAMTAMLLLQKKFDKAGTDLVWFNGRISLSGMDLVANFEDDVICQIYVDLKAQSAPTIHLTRAIKARTAAVTKMTVNPRNSLLVTGAADRTIFVYNLSERHERLDCVHLHYKSFVQFDAIPNYFNWKDENFIVLIGYGRVYEYRLPSKISEEQTYLSYNKTDKKEIKATKFMSPIPSQTRKKSHSIHLPFLIQFYGYVITDRYTIWVSMGGYDAGYIYELQPGVKEPVHSTIIKDGDDCEIHSYLDRRDSDIGFSQCKLRINQINPTDFTDMRNYLCFNMFDPLNGTIPSILSSCDGKSLISVGYDGNIFIYSWFGPDIRQIARRSDAFTMPLIIPSATDIIDPNYPSLEQQENLRRNYKRKRPQRLNVIF</sequence>
<keyword evidence="3" id="KW-1185">Reference proteome</keyword>
<evidence type="ECO:0000313" key="2">
    <source>
        <dbReference type="EnsemblMetazoa" id="GPPI045982-PA"/>
    </source>
</evidence>
<keyword evidence="1" id="KW-0853">WD repeat</keyword>
<dbReference type="STRING" id="67801.A0A1B0C0K6"/>
<reference evidence="3" key="1">
    <citation type="submission" date="2015-01" db="EMBL/GenBank/DDBJ databases">
        <authorList>
            <person name="Aksoy S."/>
            <person name="Warren W."/>
            <person name="Wilson R.K."/>
        </authorList>
    </citation>
    <scope>NUCLEOTIDE SEQUENCE [LARGE SCALE GENOMIC DNA]</scope>
    <source>
        <strain evidence="3">IAEA</strain>
    </source>
</reference>
<dbReference type="AlphaFoldDB" id="A0A1B0C0K6"/>
<feature type="repeat" description="WD" evidence="1">
    <location>
        <begin position="91"/>
        <end position="132"/>
    </location>
</feature>
<dbReference type="Gene3D" id="2.130.10.10">
    <property type="entry name" value="YVTN repeat-like/Quinoprotein amine dehydrogenase"/>
    <property type="match status" value="1"/>
</dbReference>